<reference evidence="2" key="1">
    <citation type="submission" date="2019-10" db="EMBL/GenBank/DDBJ databases">
        <title>The sequence and de novo assembly of the wild yak genome.</title>
        <authorList>
            <person name="Liu Y."/>
        </authorList>
    </citation>
    <scope>NUCLEOTIDE SEQUENCE [LARGE SCALE GENOMIC DNA]</scope>
    <source>
        <strain evidence="2">WY2019</strain>
    </source>
</reference>
<organism evidence="2 3">
    <name type="scientific">Bos mutus</name>
    <name type="common">wild yak</name>
    <dbReference type="NCBI Taxonomy" id="72004"/>
    <lineage>
        <taxon>Eukaryota</taxon>
        <taxon>Metazoa</taxon>
        <taxon>Chordata</taxon>
        <taxon>Craniata</taxon>
        <taxon>Vertebrata</taxon>
        <taxon>Euteleostomi</taxon>
        <taxon>Mammalia</taxon>
        <taxon>Eutheria</taxon>
        <taxon>Laurasiatheria</taxon>
        <taxon>Artiodactyla</taxon>
        <taxon>Ruminantia</taxon>
        <taxon>Pecora</taxon>
        <taxon>Bovidae</taxon>
        <taxon>Bovinae</taxon>
        <taxon>Bos</taxon>
    </lineage>
</organism>
<dbReference type="Proteomes" id="UP000322234">
    <property type="component" value="Unassembled WGS sequence"/>
</dbReference>
<evidence type="ECO:0000256" key="1">
    <source>
        <dbReference type="SAM" id="MobiDB-lite"/>
    </source>
</evidence>
<comment type="caution">
    <text evidence="2">The sequence shown here is derived from an EMBL/GenBank/DDBJ whole genome shotgun (WGS) entry which is preliminary data.</text>
</comment>
<gene>
    <name evidence="2" type="ORF">E5288_WYG007401</name>
</gene>
<keyword evidence="3" id="KW-1185">Reference proteome</keyword>
<feature type="region of interest" description="Disordered" evidence="1">
    <location>
        <begin position="112"/>
        <end position="132"/>
    </location>
</feature>
<protein>
    <submittedName>
        <fullName evidence="2">Uncharacterized protein</fullName>
    </submittedName>
</protein>
<proteinExistence type="predicted"/>
<name>A0A6B0S668_9CETA</name>
<dbReference type="EMBL" id="VBQZ03000199">
    <property type="protein sequence ID" value="MXQ97680.1"/>
    <property type="molecule type" value="Genomic_DNA"/>
</dbReference>
<sequence length="312" mass="33234">MAAAAAQPDQEQALVFRPVGRALVGSPLLAAKGVRCLSVSRPRVVTQLERGNEPWVLSGADVTLAWDAQRRPHHGSPPLVEDGCVSGEAPFPGAFGDGSPLAPARVLPTADACERGKIPEGRRSISPSRERRPTGVSVIYWERLRLGPGRGDASVSLRLTSSLRPPPGDKALAEHPTPSQPPRVSERRKPWAREAPGGAFSSAPGAPGARGMGPAWREPPGWAELNSSFKLETFLQKNPGVWSLLIGSEQLPSRLAPGAAEQPAPEPGQRPAHLLLGRTPNCWHCCPRLSGREGNFSPRISGQGWAPRTDVT</sequence>
<feature type="compositionally biased region" description="Low complexity" evidence="1">
    <location>
        <begin position="195"/>
        <end position="215"/>
    </location>
</feature>
<dbReference type="AlphaFoldDB" id="A0A6B0S668"/>
<evidence type="ECO:0000313" key="2">
    <source>
        <dbReference type="EMBL" id="MXQ97680.1"/>
    </source>
</evidence>
<feature type="region of interest" description="Disordered" evidence="1">
    <location>
        <begin position="159"/>
        <end position="219"/>
    </location>
</feature>
<evidence type="ECO:0000313" key="3">
    <source>
        <dbReference type="Proteomes" id="UP000322234"/>
    </source>
</evidence>
<accession>A0A6B0S668</accession>